<gene>
    <name evidence="3" type="ORF">EIN_149940</name>
</gene>
<organism evidence="3 4">
    <name type="scientific">Entamoeba invadens IP1</name>
    <dbReference type="NCBI Taxonomy" id="370355"/>
    <lineage>
        <taxon>Eukaryota</taxon>
        <taxon>Amoebozoa</taxon>
        <taxon>Evosea</taxon>
        <taxon>Archamoebae</taxon>
        <taxon>Mastigamoebida</taxon>
        <taxon>Entamoebidae</taxon>
        <taxon>Entamoeba</taxon>
    </lineage>
</organism>
<reference evidence="3 4" key="1">
    <citation type="submission" date="2012-10" db="EMBL/GenBank/DDBJ databases">
        <authorList>
            <person name="Zafar N."/>
            <person name="Inman J."/>
            <person name="Hall N."/>
            <person name="Lorenzi H."/>
            <person name="Caler E."/>
        </authorList>
    </citation>
    <scope>NUCLEOTIDE SEQUENCE [LARGE SCALE GENOMIC DNA]</scope>
    <source>
        <strain evidence="3 4">IP1</strain>
    </source>
</reference>
<sequence>MSALVLFFAISTADLLCQPTSSQCSTGFKVLYGEGPIKQCDVIYISYTFNMKYACSLQFESLPFFEIDGNYDLSVDKNIMFNNGISFLIDSNTTLRGVSQFFSVPISLSEGSSVEIYNDFAMEDITFGVGTITVTGNLRISNNMKIDNGGVLNVNGNVILENNAIFECENCIIKCTNFYMKKNTTFTSNKKSVVQAKKIIAEEKSQMTFLSTSLQFEKLEIYKKSYLNFYDVENLNGNIQCILIASESNLIFTNKNSFNELSLTVKEGSNIIFDGISTLNYLYVNDSNVTLSCENSLTVNNFMISGNSLISIYNNNALNTKTIQIKQNSSFKIDSIDTNIVFDTFNINDDSKMVIYNSHNYDQYNETVMLKGQIQFFGSSIFDVQKYSSVTLLGKLKFSGSSSYTMAGCLQSNNNHLENDNTIMFVDNSTLLLYVNATIKMVNSIVFLDSVKIFFNNNVYIETNTFYCYISSKVYFENDSHVELYSRLSFFNVSSTHYLNNITMFIDFPKYIQMTSLHIVCYHFEMTPLLNIVRVSFFMSIRVSNFSIAPLQYFQLVHILKFRMGFISSIRTQLQNSMSALRAGLYFIYMVNSTSQVIAWIFIIPIMIYAGVGGFILGSMLQCIYTTPLFIKIQFSRC</sequence>
<evidence type="ECO:0000256" key="1">
    <source>
        <dbReference type="SAM" id="Phobius"/>
    </source>
</evidence>
<name>A0A0A1U8J5_ENTIV</name>
<keyword evidence="1" id="KW-0812">Transmembrane</keyword>
<dbReference type="EMBL" id="KB206474">
    <property type="protein sequence ID" value="ELP91167.1"/>
    <property type="molecule type" value="Genomic_DNA"/>
</dbReference>
<evidence type="ECO:0000313" key="4">
    <source>
        <dbReference type="Proteomes" id="UP000014680"/>
    </source>
</evidence>
<proteinExistence type="predicted"/>
<protein>
    <submittedName>
        <fullName evidence="3">Uncharacterized protein</fullName>
    </submittedName>
</protein>
<evidence type="ECO:0000313" key="3">
    <source>
        <dbReference type="EMBL" id="ELP91167.1"/>
    </source>
</evidence>
<keyword evidence="4" id="KW-1185">Reference proteome</keyword>
<dbReference type="AlphaFoldDB" id="A0A0A1U8J5"/>
<feature type="transmembrane region" description="Helical" evidence="1">
    <location>
        <begin position="597"/>
        <end position="617"/>
    </location>
</feature>
<feature type="chain" id="PRO_5001991086" evidence="2">
    <location>
        <begin position="23"/>
        <end position="638"/>
    </location>
</feature>
<dbReference type="RefSeq" id="XP_004257938.1">
    <property type="nucleotide sequence ID" value="XM_004257890.1"/>
</dbReference>
<keyword evidence="1" id="KW-1133">Transmembrane helix</keyword>
<accession>A0A0A1U8J5</accession>
<dbReference type="GeneID" id="14890373"/>
<dbReference type="Proteomes" id="UP000014680">
    <property type="component" value="Unassembled WGS sequence"/>
</dbReference>
<dbReference type="VEuPathDB" id="AmoebaDB:EIN_149940"/>
<evidence type="ECO:0000256" key="2">
    <source>
        <dbReference type="SAM" id="SignalP"/>
    </source>
</evidence>
<keyword evidence="2" id="KW-0732">Signal</keyword>
<feature type="signal peptide" evidence="2">
    <location>
        <begin position="1"/>
        <end position="22"/>
    </location>
</feature>
<dbReference type="KEGG" id="eiv:EIN_149940"/>
<keyword evidence="1" id="KW-0472">Membrane</keyword>